<dbReference type="PROSITE" id="PS01313">
    <property type="entry name" value="LIPB"/>
    <property type="match status" value="1"/>
</dbReference>
<feature type="binding site" evidence="6 9">
    <location>
        <begin position="136"/>
        <end position="138"/>
    </location>
    <ligand>
        <name>substrate</name>
    </ligand>
</feature>
<evidence type="ECO:0000256" key="1">
    <source>
        <dbReference type="ARBA" id="ARBA00004821"/>
    </source>
</evidence>
<gene>
    <name evidence="6" type="primary">lipB</name>
    <name evidence="12" type="ORF">DES39_0397</name>
</gene>
<dbReference type="GO" id="GO:0009249">
    <property type="term" value="P:protein lipoylation"/>
    <property type="evidence" value="ECO:0007669"/>
    <property type="project" value="InterPro"/>
</dbReference>
<evidence type="ECO:0000256" key="9">
    <source>
        <dbReference type="PIRSR" id="PIRSR016262-2"/>
    </source>
</evidence>
<dbReference type="EC" id="2.3.1.181" evidence="6 7"/>
<evidence type="ECO:0000313" key="12">
    <source>
        <dbReference type="EMBL" id="RKS87180.1"/>
    </source>
</evidence>
<dbReference type="EMBL" id="RBWY01000001">
    <property type="protein sequence ID" value="RKS87180.1"/>
    <property type="molecule type" value="Genomic_DNA"/>
</dbReference>
<evidence type="ECO:0000256" key="4">
    <source>
        <dbReference type="ARBA" id="ARBA00023315"/>
    </source>
</evidence>
<dbReference type="OrthoDB" id="9787061at2"/>
<name>A0A495RIP6_9GAMM</name>
<evidence type="ECO:0000259" key="11">
    <source>
        <dbReference type="PROSITE" id="PS51733"/>
    </source>
</evidence>
<keyword evidence="13" id="KW-1185">Reference proteome</keyword>
<dbReference type="PIRSF" id="PIRSF016262">
    <property type="entry name" value="LPLase"/>
    <property type="match status" value="1"/>
</dbReference>
<dbReference type="Proteomes" id="UP000278542">
    <property type="component" value="Unassembled WGS sequence"/>
</dbReference>
<comment type="function">
    <text evidence="5 6 7">Catalyzes the transfer of endogenously produced octanoic acid from octanoyl-acyl-carrier-protein onto the lipoyl domains of lipoate-dependent enzymes. Lipoyl-ACP can also act as a substrate although octanoyl-ACP is likely to be the physiological substrate.</text>
</comment>
<evidence type="ECO:0000256" key="10">
    <source>
        <dbReference type="PIRSR" id="PIRSR016262-3"/>
    </source>
</evidence>
<dbReference type="NCBIfam" id="TIGR00214">
    <property type="entry name" value="lipB"/>
    <property type="match status" value="1"/>
</dbReference>
<keyword evidence="4 6" id="KW-0012">Acyltransferase</keyword>
<evidence type="ECO:0000313" key="13">
    <source>
        <dbReference type="Proteomes" id="UP000278542"/>
    </source>
</evidence>
<dbReference type="FunFam" id="3.30.930.10:FF:000020">
    <property type="entry name" value="Octanoyltransferase"/>
    <property type="match status" value="1"/>
</dbReference>
<comment type="subcellular location">
    <subcellularLocation>
        <location evidence="6">Cytoplasm</location>
    </subcellularLocation>
</comment>
<evidence type="ECO:0000256" key="3">
    <source>
        <dbReference type="ARBA" id="ARBA00022679"/>
    </source>
</evidence>
<evidence type="ECO:0000256" key="8">
    <source>
        <dbReference type="PIRSR" id="PIRSR016262-1"/>
    </source>
</evidence>
<dbReference type="Gene3D" id="3.30.930.10">
    <property type="entry name" value="Bira Bifunctional Protein, Domain 2"/>
    <property type="match status" value="1"/>
</dbReference>
<comment type="catalytic activity">
    <reaction evidence="6 7">
        <text>octanoyl-[ACP] + L-lysyl-[protein] = N(6)-octanoyl-L-lysyl-[protein] + holo-[ACP] + H(+)</text>
        <dbReference type="Rhea" id="RHEA:17665"/>
        <dbReference type="Rhea" id="RHEA-COMP:9636"/>
        <dbReference type="Rhea" id="RHEA-COMP:9685"/>
        <dbReference type="Rhea" id="RHEA-COMP:9752"/>
        <dbReference type="Rhea" id="RHEA-COMP:9928"/>
        <dbReference type="ChEBI" id="CHEBI:15378"/>
        <dbReference type="ChEBI" id="CHEBI:29969"/>
        <dbReference type="ChEBI" id="CHEBI:64479"/>
        <dbReference type="ChEBI" id="CHEBI:78463"/>
        <dbReference type="ChEBI" id="CHEBI:78809"/>
        <dbReference type="EC" id="2.3.1.181"/>
    </reaction>
</comment>
<dbReference type="SUPFAM" id="SSF55681">
    <property type="entry name" value="Class II aaRS and biotin synthetases"/>
    <property type="match status" value="1"/>
</dbReference>
<dbReference type="RefSeq" id="WP_121144089.1">
    <property type="nucleotide sequence ID" value="NZ_RBWY01000001.1"/>
</dbReference>
<keyword evidence="2 6" id="KW-0963">Cytoplasm</keyword>
<comment type="similarity">
    <text evidence="6 7">Belongs to the LipB family.</text>
</comment>
<dbReference type="InterPro" id="IPR045864">
    <property type="entry name" value="aa-tRNA-synth_II/BPL/LPL"/>
</dbReference>
<reference evidence="12 13" key="1">
    <citation type="submission" date="2018-10" db="EMBL/GenBank/DDBJ databases">
        <title>Genomic Encyclopedia of Type Strains, Phase IV (KMG-IV): sequencing the most valuable type-strain genomes for metagenomic binning, comparative biology and taxonomic classification.</title>
        <authorList>
            <person name="Goeker M."/>
        </authorList>
    </citation>
    <scope>NUCLEOTIDE SEQUENCE [LARGE SCALE GENOMIC DNA]</scope>
    <source>
        <strain evidence="12 13">DSM 22228</strain>
    </source>
</reference>
<accession>A0A495RIP6</accession>
<dbReference type="PANTHER" id="PTHR10993">
    <property type="entry name" value="OCTANOYLTRANSFERASE"/>
    <property type="match status" value="1"/>
</dbReference>
<dbReference type="NCBIfam" id="NF010922">
    <property type="entry name" value="PRK14342.1"/>
    <property type="match status" value="1"/>
</dbReference>
<keyword evidence="3 6" id="KW-0808">Transferase</keyword>
<comment type="pathway">
    <text evidence="1 6 7">Protein modification; protein lipoylation via endogenous pathway; protein N(6)-(lipoyl)lysine from octanoyl-[acyl-carrier-protein]: step 1/2.</text>
</comment>
<feature type="binding site" evidence="6 9">
    <location>
        <begin position="149"/>
        <end position="151"/>
    </location>
    <ligand>
        <name>substrate</name>
    </ligand>
</feature>
<dbReference type="InterPro" id="IPR020605">
    <property type="entry name" value="Octanoyltransferase_CS"/>
</dbReference>
<dbReference type="HAMAP" id="MF_00013">
    <property type="entry name" value="LipB"/>
    <property type="match status" value="1"/>
</dbReference>
<evidence type="ECO:0000256" key="2">
    <source>
        <dbReference type="ARBA" id="ARBA00022490"/>
    </source>
</evidence>
<feature type="site" description="Lowers pKa of active site Cys" evidence="6 10">
    <location>
        <position position="133"/>
    </location>
</feature>
<dbReference type="AlphaFoldDB" id="A0A495RIP6"/>
<dbReference type="CDD" id="cd16444">
    <property type="entry name" value="LipB"/>
    <property type="match status" value="1"/>
</dbReference>
<dbReference type="GO" id="GO:0005737">
    <property type="term" value="C:cytoplasm"/>
    <property type="evidence" value="ECO:0007669"/>
    <property type="project" value="UniProtKB-SubCell"/>
</dbReference>
<dbReference type="GO" id="GO:0033819">
    <property type="term" value="F:lipoyl(octanoyl) transferase activity"/>
    <property type="evidence" value="ECO:0007669"/>
    <property type="project" value="UniProtKB-EC"/>
</dbReference>
<comment type="miscellaneous">
    <text evidence="6">In the reaction, the free carboxyl group of octanoic acid is attached via an amide linkage to the epsilon-amino group of a specific lysine residue of lipoyl domains of lipoate-dependent enzymes.</text>
</comment>
<dbReference type="Pfam" id="PF21948">
    <property type="entry name" value="LplA-B_cat"/>
    <property type="match status" value="1"/>
</dbReference>
<dbReference type="PANTHER" id="PTHR10993:SF7">
    <property type="entry name" value="LIPOYLTRANSFERASE 2, MITOCHONDRIAL-RELATED"/>
    <property type="match status" value="1"/>
</dbReference>
<feature type="active site" description="Acyl-thioester intermediate" evidence="6 8">
    <location>
        <position position="167"/>
    </location>
</feature>
<dbReference type="PROSITE" id="PS51733">
    <property type="entry name" value="BPL_LPL_CATALYTIC"/>
    <property type="match status" value="1"/>
</dbReference>
<protein>
    <recommendedName>
        <fullName evidence="6 7">Octanoyltransferase</fullName>
        <ecNumber evidence="6 7">2.3.1.181</ecNumber>
    </recommendedName>
    <alternativeName>
        <fullName evidence="6">Lipoate-protein ligase B</fullName>
    </alternativeName>
    <alternativeName>
        <fullName evidence="6">Lipoyl/octanoyl transferase</fullName>
    </alternativeName>
    <alternativeName>
        <fullName evidence="6">Octanoyl-[acyl-carrier-protein]-protein N-octanoyltransferase</fullName>
    </alternativeName>
</protein>
<dbReference type="InterPro" id="IPR004143">
    <property type="entry name" value="BPL_LPL_catalytic"/>
</dbReference>
<comment type="caution">
    <text evidence="12">The sequence shown here is derived from an EMBL/GenBank/DDBJ whole genome shotgun (WGS) entry which is preliminary data.</text>
</comment>
<evidence type="ECO:0000256" key="7">
    <source>
        <dbReference type="PIRNR" id="PIRNR016262"/>
    </source>
</evidence>
<dbReference type="InterPro" id="IPR000544">
    <property type="entry name" value="Octanoyltransferase"/>
</dbReference>
<sequence length="205" mass="23206">MDKPIVKNLGLQDYLYTYDMMHQFTQSRHQSTADEIWLVEHPAVYTQGKVGKAEHLLQQTTIPVIQTDRGGQITYHAPGQQIMYILLDLKRLKIGIRDTVTFLENSVIRTLADYQVLAATQANAPGVYVNGKKICSLGLHINHGCTLHGLALNVDLDLTPFNYINPCGYQGLQMTRLNDYVENINHNEVRQLLAQYFIAQLPLTP</sequence>
<feature type="binding site" evidence="6 9">
    <location>
        <begin position="69"/>
        <end position="76"/>
    </location>
    <ligand>
        <name>substrate</name>
    </ligand>
</feature>
<feature type="domain" description="BPL/LPL catalytic" evidence="11">
    <location>
        <begin position="30"/>
        <end position="205"/>
    </location>
</feature>
<dbReference type="UniPathway" id="UPA00538">
    <property type="reaction ID" value="UER00592"/>
</dbReference>
<organism evidence="12 13">
    <name type="scientific">Orbus hercynius</name>
    <dbReference type="NCBI Taxonomy" id="593135"/>
    <lineage>
        <taxon>Bacteria</taxon>
        <taxon>Pseudomonadati</taxon>
        <taxon>Pseudomonadota</taxon>
        <taxon>Gammaproteobacteria</taxon>
        <taxon>Orbales</taxon>
        <taxon>Orbaceae</taxon>
        <taxon>Orbus</taxon>
    </lineage>
</organism>
<evidence type="ECO:0000256" key="6">
    <source>
        <dbReference type="HAMAP-Rule" id="MF_00013"/>
    </source>
</evidence>
<evidence type="ECO:0000256" key="5">
    <source>
        <dbReference type="ARBA" id="ARBA00024732"/>
    </source>
</evidence>
<proteinExistence type="inferred from homology"/>